<proteinExistence type="predicted"/>
<dbReference type="EMBL" id="MU004186">
    <property type="protein sequence ID" value="KAF2497516.1"/>
    <property type="molecule type" value="Genomic_DNA"/>
</dbReference>
<gene>
    <name evidence="1" type="ORF">BU16DRAFT_316254</name>
</gene>
<sequence>MATFDPNQWYRVTTGIDVNPGLAMDGTSLYHAGRGSVLFKLTDTTDSEEQWQIFPVNDSTYILRTKASGPGGFLGASYSANETEPGNTRPRMANLTLSDKTMYWSFTSAGNGLFFMSNEQNGTGWRLHMKETGLMSISGNTTATQNEQGFMFKEIGPIDNGEFSSLNVSRLVMDSGFGLVC</sequence>
<evidence type="ECO:0008006" key="3">
    <source>
        <dbReference type="Google" id="ProtNLM"/>
    </source>
</evidence>
<keyword evidence="2" id="KW-1185">Reference proteome</keyword>
<dbReference type="OrthoDB" id="4158815at2759"/>
<dbReference type="InterPro" id="IPR035992">
    <property type="entry name" value="Ricin_B-like_lectins"/>
</dbReference>
<name>A0A6A6QZ10_9PEZI</name>
<protein>
    <recommendedName>
        <fullName evidence="3">Ricin B lectin domain-containing protein</fullName>
    </recommendedName>
</protein>
<evidence type="ECO:0000313" key="1">
    <source>
        <dbReference type="EMBL" id="KAF2497516.1"/>
    </source>
</evidence>
<dbReference type="Proteomes" id="UP000799750">
    <property type="component" value="Unassembled WGS sequence"/>
</dbReference>
<reference evidence="1" key="1">
    <citation type="journal article" date="2020" name="Stud. Mycol.">
        <title>101 Dothideomycetes genomes: a test case for predicting lifestyles and emergence of pathogens.</title>
        <authorList>
            <person name="Haridas S."/>
            <person name="Albert R."/>
            <person name="Binder M."/>
            <person name="Bloem J."/>
            <person name="Labutti K."/>
            <person name="Salamov A."/>
            <person name="Andreopoulos B."/>
            <person name="Baker S."/>
            <person name="Barry K."/>
            <person name="Bills G."/>
            <person name="Bluhm B."/>
            <person name="Cannon C."/>
            <person name="Castanera R."/>
            <person name="Culley D."/>
            <person name="Daum C."/>
            <person name="Ezra D."/>
            <person name="Gonzalez J."/>
            <person name="Henrissat B."/>
            <person name="Kuo A."/>
            <person name="Liang C."/>
            <person name="Lipzen A."/>
            <person name="Lutzoni F."/>
            <person name="Magnuson J."/>
            <person name="Mondo S."/>
            <person name="Nolan M."/>
            <person name="Ohm R."/>
            <person name="Pangilinan J."/>
            <person name="Park H.-J."/>
            <person name="Ramirez L."/>
            <person name="Alfaro M."/>
            <person name="Sun H."/>
            <person name="Tritt A."/>
            <person name="Yoshinaga Y."/>
            <person name="Zwiers L.-H."/>
            <person name="Turgeon B."/>
            <person name="Goodwin S."/>
            <person name="Spatafora J."/>
            <person name="Crous P."/>
            <person name="Grigoriev I."/>
        </authorList>
    </citation>
    <scope>NUCLEOTIDE SEQUENCE</scope>
    <source>
        <strain evidence="1">CBS 269.34</strain>
    </source>
</reference>
<dbReference type="AlphaFoldDB" id="A0A6A6QZ10"/>
<dbReference type="SUPFAM" id="SSF50370">
    <property type="entry name" value="Ricin B-like lectins"/>
    <property type="match status" value="1"/>
</dbReference>
<accession>A0A6A6QZ10</accession>
<evidence type="ECO:0000313" key="2">
    <source>
        <dbReference type="Proteomes" id="UP000799750"/>
    </source>
</evidence>
<organism evidence="1 2">
    <name type="scientific">Lophium mytilinum</name>
    <dbReference type="NCBI Taxonomy" id="390894"/>
    <lineage>
        <taxon>Eukaryota</taxon>
        <taxon>Fungi</taxon>
        <taxon>Dikarya</taxon>
        <taxon>Ascomycota</taxon>
        <taxon>Pezizomycotina</taxon>
        <taxon>Dothideomycetes</taxon>
        <taxon>Pleosporomycetidae</taxon>
        <taxon>Mytilinidiales</taxon>
        <taxon>Mytilinidiaceae</taxon>
        <taxon>Lophium</taxon>
    </lineage>
</organism>